<reference evidence="1" key="2">
    <citation type="journal article" date="2015" name="Data Brief">
        <title>Shoot transcriptome of the giant reed, Arundo donax.</title>
        <authorList>
            <person name="Barrero R.A."/>
            <person name="Guerrero F.D."/>
            <person name="Moolhuijzen P."/>
            <person name="Goolsby J.A."/>
            <person name="Tidwell J."/>
            <person name="Bellgard S.E."/>
            <person name="Bellgard M.I."/>
        </authorList>
    </citation>
    <scope>NUCLEOTIDE SEQUENCE</scope>
    <source>
        <tissue evidence="1">Shoot tissue taken approximately 20 cm above the soil surface</tissue>
    </source>
</reference>
<organism evidence="1">
    <name type="scientific">Arundo donax</name>
    <name type="common">Giant reed</name>
    <name type="synonym">Donax arundinaceus</name>
    <dbReference type="NCBI Taxonomy" id="35708"/>
    <lineage>
        <taxon>Eukaryota</taxon>
        <taxon>Viridiplantae</taxon>
        <taxon>Streptophyta</taxon>
        <taxon>Embryophyta</taxon>
        <taxon>Tracheophyta</taxon>
        <taxon>Spermatophyta</taxon>
        <taxon>Magnoliopsida</taxon>
        <taxon>Liliopsida</taxon>
        <taxon>Poales</taxon>
        <taxon>Poaceae</taxon>
        <taxon>PACMAD clade</taxon>
        <taxon>Arundinoideae</taxon>
        <taxon>Arundineae</taxon>
        <taxon>Arundo</taxon>
    </lineage>
</organism>
<name>A0A0A9H2Y6_ARUDO</name>
<accession>A0A0A9H2Y6</accession>
<dbReference type="EMBL" id="GBRH01166799">
    <property type="protein sequence ID" value="JAE31097.1"/>
    <property type="molecule type" value="Transcribed_RNA"/>
</dbReference>
<sequence length="18" mass="2010">MKFFPLGDYSKTSESGDT</sequence>
<protein>
    <submittedName>
        <fullName evidence="1">Uncharacterized protein</fullName>
    </submittedName>
</protein>
<dbReference type="AlphaFoldDB" id="A0A0A9H2Y6"/>
<evidence type="ECO:0000313" key="1">
    <source>
        <dbReference type="EMBL" id="JAE31097.1"/>
    </source>
</evidence>
<reference evidence="1" key="1">
    <citation type="submission" date="2014-09" db="EMBL/GenBank/DDBJ databases">
        <authorList>
            <person name="Magalhaes I.L.F."/>
            <person name="Oliveira U."/>
            <person name="Santos F.R."/>
            <person name="Vidigal T.H.D.A."/>
            <person name="Brescovit A.D."/>
            <person name="Santos A.J."/>
        </authorList>
    </citation>
    <scope>NUCLEOTIDE SEQUENCE</scope>
    <source>
        <tissue evidence="1">Shoot tissue taken approximately 20 cm above the soil surface</tissue>
    </source>
</reference>
<proteinExistence type="predicted"/>